<dbReference type="Gene3D" id="3.30.70.920">
    <property type="match status" value="1"/>
</dbReference>
<proteinExistence type="predicted"/>
<evidence type="ECO:0000313" key="6">
    <source>
        <dbReference type="Proteomes" id="UP000305778"/>
    </source>
</evidence>
<dbReference type="OrthoDB" id="3453230at2"/>
<name>A0A4U0SQB4_9ACTN</name>
<evidence type="ECO:0000313" key="5">
    <source>
        <dbReference type="EMBL" id="TKA12136.1"/>
    </source>
</evidence>
<dbReference type="Proteomes" id="UP000305778">
    <property type="component" value="Unassembled WGS sequence"/>
</dbReference>
<gene>
    <name evidence="5" type="ORF">FCI23_07515</name>
</gene>
<sequence length="333" mass="36010">MDSLSNSPSEPKSLDELDRALLHALQTDGRAPFSRIAAVLGVSDQTVARRYRRLRADHGMRVVGVADPDRLGRTNWMLRLRCTPDAAEPIAKALARRPDTAWIALTSGGTEVTCVTRARTRQEHDALLFGKLPRTPSIVGIDAHCVLHVFYGGAAGWHNKGDALAAEQVAPLAPPAPEPAAGPVVLDPADELLMAELARDGRASYPDLQRATGCSESAVKRRLEQLRRSGAVYLDVQMDAMELGYESHALLWITVAPPALATVGKALAGHPEVAFAAATSGRSNLAAVVICRDAARLYTYLSETLGMLEGVQNIETSPTLRRVKQLMYEEKPR</sequence>
<dbReference type="InterPro" id="IPR000485">
    <property type="entry name" value="AsnC-type_HTH_dom"/>
</dbReference>
<dbReference type="Pfam" id="PF13404">
    <property type="entry name" value="HTH_AsnC-type"/>
    <property type="match status" value="2"/>
</dbReference>
<feature type="domain" description="HTH asnC-type" evidence="4">
    <location>
        <begin position="14"/>
        <end position="74"/>
    </location>
</feature>
<dbReference type="SUPFAM" id="SSF46785">
    <property type="entry name" value="Winged helix' DNA-binding domain"/>
    <property type="match status" value="2"/>
</dbReference>
<dbReference type="InterPro" id="IPR019888">
    <property type="entry name" value="Tscrpt_reg_AsnC-like"/>
</dbReference>
<evidence type="ECO:0000256" key="2">
    <source>
        <dbReference type="ARBA" id="ARBA00023125"/>
    </source>
</evidence>
<dbReference type="EMBL" id="SUMC01000005">
    <property type="protein sequence ID" value="TKA12136.1"/>
    <property type="molecule type" value="Genomic_DNA"/>
</dbReference>
<evidence type="ECO:0000259" key="4">
    <source>
        <dbReference type="PROSITE" id="PS50956"/>
    </source>
</evidence>
<dbReference type="InterPro" id="IPR036388">
    <property type="entry name" value="WH-like_DNA-bd_sf"/>
</dbReference>
<keyword evidence="1" id="KW-0805">Transcription regulation</keyword>
<dbReference type="InterPro" id="IPR036390">
    <property type="entry name" value="WH_DNA-bd_sf"/>
</dbReference>
<comment type="caution">
    <text evidence="5">The sequence shown here is derived from an EMBL/GenBank/DDBJ whole genome shotgun (WGS) entry which is preliminary data.</text>
</comment>
<keyword evidence="2" id="KW-0238">DNA-binding</keyword>
<dbReference type="PROSITE" id="PS50956">
    <property type="entry name" value="HTH_ASNC_2"/>
    <property type="match status" value="1"/>
</dbReference>
<organism evidence="5 6">
    <name type="scientific">Actinacidiphila oryziradicis</name>
    <dbReference type="NCBI Taxonomy" id="2571141"/>
    <lineage>
        <taxon>Bacteria</taxon>
        <taxon>Bacillati</taxon>
        <taxon>Actinomycetota</taxon>
        <taxon>Actinomycetes</taxon>
        <taxon>Kitasatosporales</taxon>
        <taxon>Streptomycetaceae</taxon>
        <taxon>Actinacidiphila</taxon>
    </lineage>
</organism>
<dbReference type="SMART" id="SM00344">
    <property type="entry name" value="HTH_ASNC"/>
    <property type="match status" value="2"/>
</dbReference>
<dbReference type="PANTHER" id="PTHR30154">
    <property type="entry name" value="LEUCINE-RESPONSIVE REGULATORY PROTEIN"/>
    <property type="match status" value="1"/>
</dbReference>
<protein>
    <submittedName>
        <fullName evidence="5">Lrp/AsnC family transcriptional regulator</fullName>
    </submittedName>
</protein>
<dbReference type="GO" id="GO:0043200">
    <property type="term" value="P:response to amino acid"/>
    <property type="evidence" value="ECO:0007669"/>
    <property type="project" value="TreeGrafter"/>
</dbReference>
<evidence type="ECO:0000256" key="3">
    <source>
        <dbReference type="ARBA" id="ARBA00023163"/>
    </source>
</evidence>
<dbReference type="InterPro" id="IPR011008">
    <property type="entry name" value="Dimeric_a/b-barrel"/>
</dbReference>
<dbReference type="Gene3D" id="1.10.10.10">
    <property type="entry name" value="Winged helix-like DNA-binding domain superfamily/Winged helix DNA-binding domain"/>
    <property type="match status" value="2"/>
</dbReference>
<keyword evidence="3" id="KW-0804">Transcription</keyword>
<evidence type="ECO:0000256" key="1">
    <source>
        <dbReference type="ARBA" id="ARBA00023015"/>
    </source>
</evidence>
<dbReference type="GO" id="GO:0005829">
    <property type="term" value="C:cytosol"/>
    <property type="evidence" value="ECO:0007669"/>
    <property type="project" value="TreeGrafter"/>
</dbReference>
<dbReference type="SUPFAM" id="SSF54909">
    <property type="entry name" value="Dimeric alpha+beta barrel"/>
    <property type="match status" value="1"/>
</dbReference>
<dbReference type="PRINTS" id="PR00033">
    <property type="entry name" value="HTHASNC"/>
</dbReference>
<keyword evidence="6" id="KW-1185">Reference proteome</keyword>
<dbReference type="GO" id="GO:0043565">
    <property type="term" value="F:sequence-specific DNA binding"/>
    <property type="evidence" value="ECO:0007669"/>
    <property type="project" value="InterPro"/>
</dbReference>
<dbReference type="AlphaFoldDB" id="A0A4U0SQB4"/>
<dbReference type="RefSeq" id="WP_136722668.1">
    <property type="nucleotide sequence ID" value="NZ_SUMC01000005.1"/>
</dbReference>
<dbReference type="InterPro" id="IPR019887">
    <property type="entry name" value="Tscrpt_reg_AsnC/Lrp_C"/>
</dbReference>
<accession>A0A4U0SQB4</accession>
<dbReference type="PANTHER" id="PTHR30154:SF34">
    <property type="entry name" value="TRANSCRIPTIONAL REGULATOR AZLB"/>
    <property type="match status" value="1"/>
</dbReference>
<reference evidence="5 6" key="1">
    <citation type="submission" date="2019-04" db="EMBL/GenBank/DDBJ databases">
        <title>Streptomyces oryziradicis sp. nov., a novel actinomycete isolated from rhizosphere soil of rice (Oryza sativa L.).</title>
        <authorList>
            <person name="Li C."/>
        </authorList>
    </citation>
    <scope>NUCLEOTIDE SEQUENCE [LARGE SCALE GENOMIC DNA]</scope>
    <source>
        <strain evidence="5 6">NEAU-C40</strain>
    </source>
</reference>
<dbReference type="Pfam" id="PF01037">
    <property type="entry name" value="AsnC_trans_reg"/>
    <property type="match status" value="1"/>
</dbReference>